<dbReference type="PANTHER" id="PTHR24148">
    <property type="entry name" value="ANKYRIN REPEAT DOMAIN-CONTAINING PROTEIN 39 HOMOLOG-RELATED"/>
    <property type="match status" value="1"/>
</dbReference>
<comment type="caution">
    <text evidence="1">The sequence shown here is derived from an EMBL/GenBank/DDBJ whole genome shotgun (WGS) entry which is preliminary data.</text>
</comment>
<dbReference type="AlphaFoldDB" id="A0AAE8MW52"/>
<evidence type="ECO:0000313" key="1">
    <source>
        <dbReference type="EMBL" id="SPO01776.1"/>
    </source>
</evidence>
<gene>
    <name evidence="1" type="ORF">DNG_04449</name>
</gene>
<dbReference type="InterPro" id="IPR052895">
    <property type="entry name" value="HetReg/Transcr_Mod"/>
</dbReference>
<evidence type="ECO:0000313" key="2">
    <source>
        <dbReference type="Proteomes" id="UP001187682"/>
    </source>
</evidence>
<accession>A0AAE8MW52</accession>
<keyword evidence="2" id="KW-1185">Reference proteome</keyword>
<dbReference type="PANTHER" id="PTHR24148:SF73">
    <property type="entry name" value="HET DOMAIN PROTEIN (AFU_ORTHOLOGUE AFUA_8G01020)"/>
    <property type="match status" value="1"/>
</dbReference>
<organism evidence="1 2">
    <name type="scientific">Cephalotrichum gorgonifer</name>
    <dbReference type="NCBI Taxonomy" id="2041049"/>
    <lineage>
        <taxon>Eukaryota</taxon>
        <taxon>Fungi</taxon>
        <taxon>Dikarya</taxon>
        <taxon>Ascomycota</taxon>
        <taxon>Pezizomycotina</taxon>
        <taxon>Sordariomycetes</taxon>
        <taxon>Hypocreomycetidae</taxon>
        <taxon>Microascales</taxon>
        <taxon>Microascaceae</taxon>
        <taxon>Cephalotrichum</taxon>
    </lineage>
</organism>
<name>A0AAE8MW52_9PEZI</name>
<reference evidence="1" key="1">
    <citation type="submission" date="2018-03" db="EMBL/GenBank/DDBJ databases">
        <authorList>
            <person name="Guldener U."/>
        </authorList>
    </citation>
    <scope>NUCLEOTIDE SEQUENCE</scope>
</reference>
<dbReference type="Proteomes" id="UP001187682">
    <property type="component" value="Unassembled WGS sequence"/>
</dbReference>
<proteinExistence type="predicted"/>
<sequence>MNPEWKALEGRADVVERMREERHKRTLRLEDLIRVFQRADCSEMRDKIYGFLGLAHDGSDQAITVDYSISFAQLYAQVLEFQQKRSTPSDALSAKDLRYSSTRLIQFSQLLQRVLGGSVAEKVGTMKDPNWSKSFYETTGSVSGEILRLGPTHAELVSSVRANRSWKQAIAQTYLVAEDLQYVRKANDAITDAMLGWDQRQLERLQGIRSATSYAYRRGGTDADIPPILASEEENGTLDASEPILFLGSQNLIGVGPPEMKIGDVVCTFSACDIVVIVRKIEHEAKARYLIVGRAEVYREKHLDVYGEEEVEDVVGYDLSRLAVDDEDGLPDDGSLQGEIDFRLDLQTLQQLTS</sequence>
<protein>
    <submittedName>
        <fullName evidence="1">Uncharacterized protein</fullName>
    </submittedName>
</protein>
<dbReference type="EMBL" id="ONZQ02000005">
    <property type="protein sequence ID" value="SPO01776.1"/>
    <property type="molecule type" value="Genomic_DNA"/>
</dbReference>